<proteinExistence type="predicted"/>
<sequence>MSVITPKSQTLWVYIYMRPLSVRKRLNLKQNI</sequence>
<gene>
    <name evidence="1" type="ORF">MNBD_GAMMA16-2306</name>
</gene>
<protein>
    <submittedName>
        <fullName evidence="1">Uncharacterized protein</fullName>
    </submittedName>
</protein>
<feature type="non-terminal residue" evidence="1">
    <location>
        <position position="32"/>
    </location>
</feature>
<accession>A0A3B0YZP6</accession>
<reference evidence="1" key="1">
    <citation type="submission" date="2018-06" db="EMBL/GenBank/DDBJ databases">
        <authorList>
            <person name="Zhirakovskaya E."/>
        </authorList>
    </citation>
    <scope>NUCLEOTIDE SEQUENCE</scope>
</reference>
<dbReference type="AlphaFoldDB" id="A0A3B0YZP6"/>
<organism evidence="1">
    <name type="scientific">hydrothermal vent metagenome</name>
    <dbReference type="NCBI Taxonomy" id="652676"/>
    <lineage>
        <taxon>unclassified sequences</taxon>
        <taxon>metagenomes</taxon>
        <taxon>ecological metagenomes</taxon>
    </lineage>
</organism>
<evidence type="ECO:0000313" key="1">
    <source>
        <dbReference type="EMBL" id="VAW86528.1"/>
    </source>
</evidence>
<dbReference type="EMBL" id="UOFO01000094">
    <property type="protein sequence ID" value="VAW86528.1"/>
    <property type="molecule type" value="Genomic_DNA"/>
</dbReference>
<name>A0A3B0YZP6_9ZZZZ</name>